<accession>A0A9P8C8A9</accession>
<dbReference type="SMART" id="SM00066">
    <property type="entry name" value="GAL4"/>
    <property type="match status" value="1"/>
</dbReference>
<dbReference type="OrthoDB" id="2991872at2759"/>
<organism evidence="4 5">
    <name type="scientific">Amylocarpus encephaloides</name>
    <dbReference type="NCBI Taxonomy" id="45428"/>
    <lineage>
        <taxon>Eukaryota</taxon>
        <taxon>Fungi</taxon>
        <taxon>Dikarya</taxon>
        <taxon>Ascomycota</taxon>
        <taxon>Pezizomycotina</taxon>
        <taxon>Leotiomycetes</taxon>
        <taxon>Helotiales</taxon>
        <taxon>Helotiales incertae sedis</taxon>
        <taxon>Amylocarpus</taxon>
    </lineage>
</organism>
<dbReference type="PANTHER" id="PTHR38791:SF12">
    <property type="entry name" value="TRANSCRIPTION FACTOR DOMAIN-CONTAINING PROTEIN-RELATED"/>
    <property type="match status" value="1"/>
</dbReference>
<feature type="compositionally biased region" description="Low complexity" evidence="2">
    <location>
        <begin position="80"/>
        <end position="100"/>
    </location>
</feature>
<keyword evidence="5" id="KW-1185">Reference proteome</keyword>
<comment type="caution">
    <text evidence="4">The sequence shown here is derived from an EMBL/GenBank/DDBJ whole genome shotgun (WGS) entry which is preliminary data.</text>
</comment>
<dbReference type="InterPro" id="IPR053175">
    <property type="entry name" value="DHMBA_Reg_Transcription_Factor"/>
</dbReference>
<feature type="region of interest" description="Disordered" evidence="2">
    <location>
        <begin position="577"/>
        <end position="604"/>
    </location>
</feature>
<evidence type="ECO:0000313" key="5">
    <source>
        <dbReference type="Proteomes" id="UP000824998"/>
    </source>
</evidence>
<dbReference type="InterPro" id="IPR001138">
    <property type="entry name" value="Zn2Cys6_DnaBD"/>
</dbReference>
<dbReference type="PROSITE" id="PS50048">
    <property type="entry name" value="ZN2_CY6_FUNGAL_2"/>
    <property type="match status" value="1"/>
</dbReference>
<evidence type="ECO:0000259" key="3">
    <source>
        <dbReference type="PROSITE" id="PS50048"/>
    </source>
</evidence>
<dbReference type="SUPFAM" id="SSF57701">
    <property type="entry name" value="Zn2/Cys6 DNA-binding domain"/>
    <property type="match status" value="1"/>
</dbReference>
<dbReference type="GO" id="GO:0000981">
    <property type="term" value="F:DNA-binding transcription factor activity, RNA polymerase II-specific"/>
    <property type="evidence" value="ECO:0007669"/>
    <property type="project" value="InterPro"/>
</dbReference>
<dbReference type="GO" id="GO:0008270">
    <property type="term" value="F:zinc ion binding"/>
    <property type="evidence" value="ECO:0007669"/>
    <property type="project" value="InterPro"/>
</dbReference>
<dbReference type="PROSITE" id="PS00463">
    <property type="entry name" value="ZN2_CY6_FUNGAL_1"/>
    <property type="match status" value="1"/>
</dbReference>
<evidence type="ECO:0000256" key="1">
    <source>
        <dbReference type="ARBA" id="ARBA00023242"/>
    </source>
</evidence>
<dbReference type="Pfam" id="PF00172">
    <property type="entry name" value="Zn_clus"/>
    <property type="match status" value="1"/>
</dbReference>
<gene>
    <name evidence="4" type="ORF">BJ875DRAFT_370623</name>
</gene>
<sequence length="604" mass="66319">MSGSRASKGCLPCRTRRVKCDEGRPSCDRCVKRKETCTSYREPGTTFAWRDENEKAAYLSHSRVKRSVRERVQDLERSSKSTSVSTSGASTSSARATSKAPLGNEDEVSLDGLKLGGNPTPWLRNQTASASTEKLAIDAFFKDYVLFPCTSTSTPGFLEQLPCLFEEVNTIQISGRSALRWAVKAVSFASLAAKLPSDSSLPGIEQAMTKRGVRMQADRAFGHALTSLATCLSAENEDEKVSDYTLMTVVVLDLFEALFQPGVDIYGAHTQGVAHLLRIRGPDQLVTPRGWSLFRVSQHRLQRQQLAFPPGEAPKQSPEQEALLGMLNEEMPEASIEQTNFDISKICARARGLRGKLASAVLVNSPRVADEKTQEVIDLVKEMHELDGKASKWRAGDNWSYRTAPTSSLRYPDSGEGGSELEREELEKWPETTTLYPDLWIAYEWNYHRTARMLLHVQILACLHTLPHALSRDAEGLTHHSLTSIATLADEISSTIPQSLGDVSATGFLLTSPLPASNASSPPRDDPSDEEARVHVSAIGAYFLLWPLKVVKECAFASASQRGLAREAFERMRRVTGMEGRLGDGAPNGEGGRGGHSRVRPTRS</sequence>
<keyword evidence="1" id="KW-0539">Nucleus</keyword>
<name>A0A9P8C8A9_9HELO</name>
<dbReference type="InterPro" id="IPR036864">
    <property type="entry name" value="Zn2-C6_fun-type_DNA-bd_sf"/>
</dbReference>
<reference evidence="4" key="1">
    <citation type="journal article" date="2021" name="IMA Fungus">
        <title>Genomic characterization of three marine fungi, including Emericellopsis atlantica sp. nov. with signatures of a generalist lifestyle and marine biomass degradation.</title>
        <authorList>
            <person name="Hagestad O.C."/>
            <person name="Hou L."/>
            <person name="Andersen J.H."/>
            <person name="Hansen E.H."/>
            <person name="Altermark B."/>
            <person name="Li C."/>
            <person name="Kuhnert E."/>
            <person name="Cox R.J."/>
            <person name="Crous P.W."/>
            <person name="Spatafora J.W."/>
            <person name="Lail K."/>
            <person name="Amirebrahimi M."/>
            <person name="Lipzen A."/>
            <person name="Pangilinan J."/>
            <person name="Andreopoulos W."/>
            <person name="Hayes R.D."/>
            <person name="Ng V."/>
            <person name="Grigoriev I.V."/>
            <person name="Jackson S.A."/>
            <person name="Sutton T.D.S."/>
            <person name="Dobson A.D.W."/>
            <person name="Rama T."/>
        </authorList>
    </citation>
    <scope>NUCLEOTIDE SEQUENCE</scope>
    <source>
        <strain evidence="4">TRa018bII</strain>
    </source>
</reference>
<dbReference type="AlphaFoldDB" id="A0A9P8C8A9"/>
<feature type="compositionally biased region" description="Basic residues" evidence="2">
    <location>
        <begin position="595"/>
        <end position="604"/>
    </location>
</feature>
<protein>
    <recommendedName>
        <fullName evidence="3">Zn(2)-C6 fungal-type domain-containing protein</fullName>
    </recommendedName>
</protein>
<feature type="domain" description="Zn(2)-C6 fungal-type" evidence="3">
    <location>
        <begin position="9"/>
        <end position="39"/>
    </location>
</feature>
<evidence type="ECO:0000256" key="2">
    <source>
        <dbReference type="SAM" id="MobiDB-lite"/>
    </source>
</evidence>
<feature type="compositionally biased region" description="Basic and acidic residues" evidence="2">
    <location>
        <begin position="69"/>
        <end position="79"/>
    </location>
</feature>
<dbReference type="PANTHER" id="PTHR38791">
    <property type="entry name" value="ZN(II)2CYS6 TRANSCRIPTION FACTOR (EUROFUNG)-RELATED-RELATED"/>
    <property type="match status" value="1"/>
</dbReference>
<evidence type="ECO:0000313" key="4">
    <source>
        <dbReference type="EMBL" id="KAG9237162.1"/>
    </source>
</evidence>
<dbReference type="Proteomes" id="UP000824998">
    <property type="component" value="Unassembled WGS sequence"/>
</dbReference>
<proteinExistence type="predicted"/>
<dbReference type="CDD" id="cd00067">
    <property type="entry name" value="GAL4"/>
    <property type="match status" value="1"/>
</dbReference>
<dbReference type="EMBL" id="MU251392">
    <property type="protein sequence ID" value="KAG9237162.1"/>
    <property type="molecule type" value="Genomic_DNA"/>
</dbReference>
<dbReference type="Gene3D" id="4.10.240.10">
    <property type="entry name" value="Zn(2)-C6 fungal-type DNA-binding domain"/>
    <property type="match status" value="1"/>
</dbReference>
<feature type="region of interest" description="Disordered" evidence="2">
    <location>
        <begin position="69"/>
        <end position="111"/>
    </location>
</feature>